<keyword evidence="3" id="KW-1185">Reference proteome</keyword>
<accession>A0ABU6QYK6</accession>
<dbReference type="EMBL" id="JASCZI010003528">
    <property type="protein sequence ID" value="MED6116853.1"/>
    <property type="molecule type" value="Genomic_DNA"/>
</dbReference>
<name>A0ABU6QYK6_9FABA</name>
<evidence type="ECO:0000313" key="2">
    <source>
        <dbReference type="EMBL" id="MED6116853.1"/>
    </source>
</evidence>
<organism evidence="2 3">
    <name type="scientific">Stylosanthes scabra</name>
    <dbReference type="NCBI Taxonomy" id="79078"/>
    <lineage>
        <taxon>Eukaryota</taxon>
        <taxon>Viridiplantae</taxon>
        <taxon>Streptophyta</taxon>
        <taxon>Embryophyta</taxon>
        <taxon>Tracheophyta</taxon>
        <taxon>Spermatophyta</taxon>
        <taxon>Magnoliopsida</taxon>
        <taxon>eudicotyledons</taxon>
        <taxon>Gunneridae</taxon>
        <taxon>Pentapetalae</taxon>
        <taxon>rosids</taxon>
        <taxon>fabids</taxon>
        <taxon>Fabales</taxon>
        <taxon>Fabaceae</taxon>
        <taxon>Papilionoideae</taxon>
        <taxon>50 kb inversion clade</taxon>
        <taxon>dalbergioids sensu lato</taxon>
        <taxon>Dalbergieae</taxon>
        <taxon>Pterocarpus clade</taxon>
        <taxon>Stylosanthes</taxon>
    </lineage>
</organism>
<feature type="compositionally biased region" description="Basic residues" evidence="1">
    <location>
        <begin position="77"/>
        <end position="92"/>
    </location>
</feature>
<comment type="caution">
    <text evidence="2">The sequence shown here is derived from an EMBL/GenBank/DDBJ whole genome shotgun (WGS) entry which is preliminary data.</text>
</comment>
<gene>
    <name evidence="2" type="ORF">PIB30_104121</name>
</gene>
<evidence type="ECO:0000256" key="1">
    <source>
        <dbReference type="SAM" id="MobiDB-lite"/>
    </source>
</evidence>
<sequence>MKKQNWEAKQGKDATHKRGRACICVLHQVKPTPKQLCHAYAWQPSPSSPRICLVDQQAHTRPTHMRDSDIVKPQSSTHRRRRSTHMRGRHPGSKQPRMTYA</sequence>
<evidence type="ECO:0000313" key="3">
    <source>
        <dbReference type="Proteomes" id="UP001341840"/>
    </source>
</evidence>
<reference evidence="2 3" key="1">
    <citation type="journal article" date="2023" name="Plants (Basel)">
        <title>Bridging the Gap: Combining Genomics and Transcriptomics Approaches to Understand Stylosanthes scabra, an Orphan Legume from the Brazilian Caatinga.</title>
        <authorList>
            <person name="Ferreira-Neto J.R.C."/>
            <person name="da Silva M.D."/>
            <person name="Binneck E."/>
            <person name="de Melo N.F."/>
            <person name="da Silva R.H."/>
            <person name="de Melo A.L.T.M."/>
            <person name="Pandolfi V."/>
            <person name="Bustamante F.O."/>
            <person name="Brasileiro-Vidal A.C."/>
            <person name="Benko-Iseppon A.M."/>
        </authorList>
    </citation>
    <scope>NUCLEOTIDE SEQUENCE [LARGE SCALE GENOMIC DNA]</scope>
    <source>
        <tissue evidence="2">Leaves</tissue>
    </source>
</reference>
<protein>
    <submittedName>
        <fullName evidence="2">Uncharacterized protein</fullName>
    </submittedName>
</protein>
<dbReference type="Proteomes" id="UP001341840">
    <property type="component" value="Unassembled WGS sequence"/>
</dbReference>
<feature type="region of interest" description="Disordered" evidence="1">
    <location>
        <begin position="57"/>
        <end position="101"/>
    </location>
</feature>
<proteinExistence type="predicted"/>